<evidence type="ECO:0000313" key="3">
    <source>
        <dbReference type="Proteomes" id="UP000048949"/>
    </source>
</evidence>
<sequence length="334" mass="36226">MPARVQSFSVLKAAALRVTSGVNHGEAMGLAEDVLLEDVYELVSDAALHTLTVHNTHAARQSTSSIHATSKLGRAGSTLAIDSAMTLMAPDGHTLELLVLVEVIDGGLEQILLLPLGIIERKTPYTLVGTTRTDLYQRLNRMMAAAFFSGTRITMASGEQRAVEKLAAGDRVLTRDGGAQEIRWIGQRTERANSTMAPVLIKKGVLNNSADLRISPHHRLFIYQRHDEIGTGRAEVMVQARHLINGTSVVQEAGGFADYYQLLFDQHHIIYAEGIAAESMQMDASARGMIPKPLAETLMHRHITDGPATDLSFEIAEGMLTGNTVELLRRASGG</sequence>
<name>A0A0U1NIR0_9RHOB</name>
<keyword evidence="3" id="KW-1185">Reference proteome</keyword>
<dbReference type="EMBL" id="CVQV01000003">
    <property type="protein sequence ID" value="CRK74626.1"/>
    <property type="molecule type" value="Genomic_DNA"/>
</dbReference>
<dbReference type="Gene3D" id="2.170.16.10">
    <property type="entry name" value="Hedgehog/Intein (Hint) domain"/>
    <property type="match status" value="1"/>
</dbReference>
<dbReference type="Proteomes" id="UP000048949">
    <property type="component" value="Unassembled WGS sequence"/>
</dbReference>
<evidence type="ECO:0000259" key="1">
    <source>
        <dbReference type="Pfam" id="PF13403"/>
    </source>
</evidence>
<dbReference type="InterPro" id="IPR036844">
    <property type="entry name" value="Hint_dom_sf"/>
</dbReference>
<dbReference type="STRING" id="282199.GCA_001049735_00661"/>
<dbReference type="OrthoDB" id="6305173at2"/>
<dbReference type="Pfam" id="PF13403">
    <property type="entry name" value="Hint_2"/>
    <property type="match status" value="1"/>
</dbReference>
<organism evidence="2 3">
    <name type="scientific">Nereida ignava</name>
    <dbReference type="NCBI Taxonomy" id="282199"/>
    <lineage>
        <taxon>Bacteria</taxon>
        <taxon>Pseudomonadati</taxon>
        <taxon>Pseudomonadota</taxon>
        <taxon>Alphaproteobacteria</taxon>
        <taxon>Rhodobacterales</taxon>
        <taxon>Roseobacteraceae</taxon>
        <taxon>Nereida</taxon>
    </lineage>
</organism>
<gene>
    <name evidence="2" type="ORF">NIG5292_00661</name>
</gene>
<feature type="domain" description="Hedgehog/Intein (Hint)" evidence="1">
    <location>
        <begin position="146"/>
        <end position="282"/>
    </location>
</feature>
<dbReference type="RefSeq" id="WP_048597952.1">
    <property type="nucleotide sequence ID" value="NZ_CBFHGK010000001.1"/>
</dbReference>
<dbReference type="InterPro" id="IPR028992">
    <property type="entry name" value="Hedgehog/Intein_dom"/>
</dbReference>
<dbReference type="AlphaFoldDB" id="A0A0U1NIR0"/>
<proteinExistence type="predicted"/>
<evidence type="ECO:0000313" key="2">
    <source>
        <dbReference type="EMBL" id="CRK74626.1"/>
    </source>
</evidence>
<accession>A0A0U1NIR0</accession>
<dbReference type="SUPFAM" id="SSF51294">
    <property type="entry name" value="Hedgehog/intein (Hint) domain"/>
    <property type="match status" value="1"/>
</dbReference>
<reference evidence="2 3" key="1">
    <citation type="submission" date="2015-04" db="EMBL/GenBank/DDBJ databases">
        <authorList>
            <person name="Syromyatnikov M.Y."/>
            <person name="Popov V.N."/>
        </authorList>
    </citation>
    <scope>NUCLEOTIDE SEQUENCE [LARGE SCALE GENOMIC DNA]</scope>
    <source>
        <strain evidence="2 3">CECT 5292</strain>
    </source>
</reference>
<protein>
    <submittedName>
        <fullName evidence="2">Hom_end-associated Hint</fullName>
    </submittedName>
</protein>